<proteinExistence type="predicted"/>
<feature type="transmembrane region" description="Helical" evidence="2">
    <location>
        <begin position="109"/>
        <end position="129"/>
    </location>
</feature>
<dbReference type="Proteomes" id="UP001222027">
    <property type="component" value="Unassembled WGS sequence"/>
</dbReference>
<reference evidence="3 4" key="1">
    <citation type="submission" date="2022-12" db="EMBL/GenBank/DDBJ databases">
        <title>Chromosome-scale assembly of the Ensete ventricosum genome.</title>
        <authorList>
            <person name="Dussert Y."/>
            <person name="Stocks J."/>
            <person name="Wendawek A."/>
            <person name="Woldeyes F."/>
            <person name="Nichols R.A."/>
            <person name="Borrell J.S."/>
        </authorList>
    </citation>
    <scope>NUCLEOTIDE SEQUENCE [LARGE SCALE GENOMIC DNA]</scope>
    <source>
        <strain evidence="4">cv. Maze</strain>
        <tissue evidence="3">Seeds</tissue>
    </source>
</reference>
<keyword evidence="2" id="KW-0812">Transmembrane</keyword>
<evidence type="ECO:0000313" key="4">
    <source>
        <dbReference type="Proteomes" id="UP001222027"/>
    </source>
</evidence>
<comment type="caution">
    <text evidence="3">The sequence shown here is derived from an EMBL/GenBank/DDBJ whole genome shotgun (WGS) entry which is preliminary data.</text>
</comment>
<gene>
    <name evidence="3" type="ORF">OPV22_030490</name>
</gene>
<accession>A0AAV8QC65</accession>
<dbReference type="EMBL" id="JAQQAF010000008">
    <property type="protein sequence ID" value="KAJ8467938.1"/>
    <property type="molecule type" value="Genomic_DNA"/>
</dbReference>
<name>A0AAV8QC65_ENSVE</name>
<organism evidence="3 4">
    <name type="scientific">Ensete ventricosum</name>
    <name type="common">Abyssinian banana</name>
    <name type="synonym">Musa ensete</name>
    <dbReference type="NCBI Taxonomy" id="4639"/>
    <lineage>
        <taxon>Eukaryota</taxon>
        <taxon>Viridiplantae</taxon>
        <taxon>Streptophyta</taxon>
        <taxon>Embryophyta</taxon>
        <taxon>Tracheophyta</taxon>
        <taxon>Spermatophyta</taxon>
        <taxon>Magnoliopsida</taxon>
        <taxon>Liliopsida</taxon>
        <taxon>Zingiberales</taxon>
        <taxon>Musaceae</taxon>
        <taxon>Ensete</taxon>
    </lineage>
</organism>
<keyword evidence="4" id="KW-1185">Reference proteome</keyword>
<feature type="region of interest" description="Disordered" evidence="1">
    <location>
        <begin position="1"/>
        <end position="73"/>
    </location>
</feature>
<keyword evidence="2" id="KW-0472">Membrane</keyword>
<evidence type="ECO:0000256" key="1">
    <source>
        <dbReference type="SAM" id="MobiDB-lite"/>
    </source>
</evidence>
<sequence length="144" mass="16147">MGRDEDNHDRTMRKSRGGQNSKSEEDKLAIHCGRRCKSHKQTEAKAKAVSFSRTPTRIHAKKPSQQPQPQPEKTWRWVAAHLPPASLDPKAIPELTIKPATRLVLPFPLLSTFLFPVPASLVLLLLLTLTRLAEESSRLILEAS</sequence>
<keyword evidence="2" id="KW-1133">Transmembrane helix</keyword>
<protein>
    <submittedName>
        <fullName evidence="3">Uncharacterized protein</fullName>
    </submittedName>
</protein>
<feature type="compositionally biased region" description="Basic and acidic residues" evidence="1">
    <location>
        <begin position="1"/>
        <end position="12"/>
    </location>
</feature>
<evidence type="ECO:0000256" key="2">
    <source>
        <dbReference type="SAM" id="Phobius"/>
    </source>
</evidence>
<evidence type="ECO:0000313" key="3">
    <source>
        <dbReference type="EMBL" id="KAJ8467938.1"/>
    </source>
</evidence>
<dbReference type="AlphaFoldDB" id="A0AAV8QC65"/>